<accession>A0A975B7Z6</accession>
<dbReference type="AlphaFoldDB" id="A0A975B7Z6"/>
<evidence type="ECO:0000313" key="2">
    <source>
        <dbReference type="Proteomes" id="UP000663720"/>
    </source>
</evidence>
<dbReference type="Pfam" id="PF03891">
    <property type="entry name" value="DUF333"/>
    <property type="match status" value="1"/>
</dbReference>
<dbReference type="Proteomes" id="UP000663720">
    <property type="component" value="Chromosome"/>
</dbReference>
<evidence type="ECO:0008006" key="3">
    <source>
        <dbReference type="Google" id="ProtNLM"/>
    </source>
</evidence>
<evidence type="ECO:0000313" key="1">
    <source>
        <dbReference type="EMBL" id="QTA80581.1"/>
    </source>
</evidence>
<protein>
    <recommendedName>
        <fullName evidence="3">Hemolysin</fullName>
    </recommendedName>
</protein>
<dbReference type="InterPro" id="IPR005590">
    <property type="entry name" value="DUF333"/>
</dbReference>
<proteinExistence type="predicted"/>
<organism evidence="1 2">
    <name type="scientific">Desulfonema limicola</name>
    <dbReference type="NCBI Taxonomy" id="45656"/>
    <lineage>
        <taxon>Bacteria</taxon>
        <taxon>Pseudomonadati</taxon>
        <taxon>Thermodesulfobacteriota</taxon>
        <taxon>Desulfobacteria</taxon>
        <taxon>Desulfobacterales</taxon>
        <taxon>Desulfococcaceae</taxon>
        <taxon>Desulfonema</taxon>
    </lineage>
</organism>
<reference evidence="1" key="1">
    <citation type="journal article" date="2021" name="Microb. Physiol.">
        <title>Proteogenomic Insights into the Physiology of Marine, Sulfate-Reducing, Filamentous Desulfonema limicola and Desulfonema magnum.</title>
        <authorList>
            <person name="Schnaars V."/>
            <person name="Wohlbrand L."/>
            <person name="Scheve S."/>
            <person name="Hinrichs C."/>
            <person name="Reinhardt R."/>
            <person name="Rabus R."/>
        </authorList>
    </citation>
    <scope>NUCLEOTIDE SEQUENCE</scope>
    <source>
        <strain evidence="1">5ac10</strain>
    </source>
</reference>
<dbReference type="KEGG" id="dli:dnl_28880"/>
<keyword evidence="2" id="KW-1185">Reference proteome</keyword>
<gene>
    <name evidence="1" type="ORF">dnl_28880</name>
</gene>
<sequence length="84" mass="9621">MFKALFFIIFICLTGCVKQTTYNTETKGNMGAVPNPAAEKCIRDGYKLEPIMENGIPDDYICVNPETGKKCEIWKYFRNECNLQ</sequence>
<dbReference type="EMBL" id="CP061799">
    <property type="protein sequence ID" value="QTA80581.1"/>
    <property type="molecule type" value="Genomic_DNA"/>
</dbReference>
<dbReference type="RefSeq" id="WP_207692213.1">
    <property type="nucleotide sequence ID" value="NZ_CP061799.1"/>
</dbReference>
<name>A0A975B7Z6_9BACT</name>